<dbReference type="Pfam" id="PF00005">
    <property type="entry name" value="ABC_tran"/>
    <property type="match status" value="1"/>
</dbReference>
<keyword evidence="4" id="KW-0547">Nucleotide-binding</keyword>
<dbReference type="RefSeq" id="WP_088214671.1">
    <property type="nucleotide sequence ID" value="NZ_NIPW01000008.1"/>
</dbReference>
<dbReference type="InterPro" id="IPR027417">
    <property type="entry name" value="P-loop_NTPase"/>
</dbReference>
<dbReference type="InterPro" id="IPR050093">
    <property type="entry name" value="ABC_SmlMolc_Importer"/>
</dbReference>
<keyword evidence="5 11" id="KW-0067">ATP-binding</keyword>
<feature type="region of interest" description="Disordered" evidence="9">
    <location>
        <begin position="326"/>
        <end position="352"/>
    </location>
</feature>
<dbReference type="PANTHER" id="PTHR42781:SF4">
    <property type="entry name" value="SPERMIDINE_PUTRESCINE IMPORT ATP-BINDING PROTEIN POTA"/>
    <property type="match status" value="1"/>
</dbReference>
<dbReference type="InterPro" id="IPR013611">
    <property type="entry name" value="Transp-assoc_OB_typ2"/>
</dbReference>
<dbReference type="GO" id="GO:0043190">
    <property type="term" value="C:ATP-binding cassette (ABC) transporter complex"/>
    <property type="evidence" value="ECO:0007669"/>
    <property type="project" value="InterPro"/>
</dbReference>
<dbReference type="GO" id="GO:0016887">
    <property type="term" value="F:ATP hydrolysis activity"/>
    <property type="evidence" value="ECO:0007669"/>
    <property type="project" value="InterPro"/>
</dbReference>
<evidence type="ECO:0000256" key="5">
    <source>
        <dbReference type="ARBA" id="ARBA00022840"/>
    </source>
</evidence>
<dbReference type="InterPro" id="IPR015853">
    <property type="entry name" value="ABC_transpr_FbpC"/>
</dbReference>
<dbReference type="Pfam" id="PF08402">
    <property type="entry name" value="TOBE_2"/>
    <property type="match status" value="1"/>
</dbReference>
<dbReference type="OrthoDB" id="9802264at2"/>
<dbReference type="PROSITE" id="PS50893">
    <property type="entry name" value="ABC_TRANSPORTER_2"/>
    <property type="match status" value="1"/>
</dbReference>
<dbReference type="SMART" id="SM00382">
    <property type="entry name" value="AAA"/>
    <property type="match status" value="1"/>
</dbReference>
<evidence type="ECO:0000256" key="6">
    <source>
        <dbReference type="ARBA" id="ARBA00023004"/>
    </source>
</evidence>
<dbReference type="AlphaFoldDB" id="A0A212AE48"/>
<evidence type="ECO:0000259" key="10">
    <source>
        <dbReference type="PROSITE" id="PS50893"/>
    </source>
</evidence>
<dbReference type="GO" id="GO:0015697">
    <property type="term" value="P:quaternary ammonium group transport"/>
    <property type="evidence" value="ECO:0007669"/>
    <property type="project" value="UniProtKB-ARBA"/>
</dbReference>
<evidence type="ECO:0000256" key="2">
    <source>
        <dbReference type="ARBA" id="ARBA00022475"/>
    </source>
</evidence>
<evidence type="ECO:0000256" key="1">
    <source>
        <dbReference type="ARBA" id="ARBA00022448"/>
    </source>
</evidence>
<organism evidence="11 12">
    <name type="scientific">Haematobacter genomosp. 1</name>
    <dbReference type="NCBI Taxonomy" id="366618"/>
    <lineage>
        <taxon>Bacteria</taxon>
        <taxon>Pseudomonadati</taxon>
        <taxon>Pseudomonadota</taxon>
        <taxon>Alphaproteobacteria</taxon>
        <taxon>Rhodobacterales</taxon>
        <taxon>Paracoccaceae</taxon>
        <taxon>Haematobacter</taxon>
    </lineage>
</organism>
<dbReference type="Proteomes" id="UP000196878">
    <property type="component" value="Unassembled WGS sequence"/>
</dbReference>
<dbReference type="InterPro" id="IPR017871">
    <property type="entry name" value="ABC_transporter-like_CS"/>
</dbReference>
<dbReference type="PROSITE" id="PS00211">
    <property type="entry name" value="ABC_TRANSPORTER_1"/>
    <property type="match status" value="1"/>
</dbReference>
<dbReference type="Gene3D" id="3.40.50.300">
    <property type="entry name" value="P-loop containing nucleotide triphosphate hydrolases"/>
    <property type="match status" value="1"/>
</dbReference>
<dbReference type="PANTHER" id="PTHR42781">
    <property type="entry name" value="SPERMIDINE/PUTRESCINE IMPORT ATP-BINDING PROTEIN POTA"/>
    <property type="match status" value="1"/>
</dbReference>
<keyword evidence="12" id="KW-1185">Reference proteome</keyword>
<dbReference type="InterPro" id="IPR003439">
    <property type="entry name" value="ABC_transporter-like_ATP-bd"/>
</dbReference>
<evidence type="ECO:0000313" key="12">
    <source>
        <dbReference type="Proteomes" id="UP000196878"/>
    </source>
</evidence>
<dbReference type="SUPFAM" id="SSF52540">
    <property type="entry name" value="P-loop containing nucleoside triphosphate hydrolases"/>
    <property type="match status" value="1"/>
</dbReference>
<keyword evidence="8" id="KW-0472">Membrane</keyword>
<dbReference type="CDD" id="cd03259">
    <property type="entry name" value="ABC_Carb_Solutes_like"/>
    <property type="match status" value="1"/>
</dbReference>
<dbReference type="GO" id="GO:0015408">
    <property type="term" value="F:ABC-type ferric iron transporter activity"/>
    <property type="evidence" value="ECO:0007669"/>
    <property type="project" value="InterPro"/>
</dbReference>
<evidence type="ECO:0000256" key="8">
    <source>
        <dbReference type="ARBA" id="ARBA00023136"/>
    </source>
</evidence>
<keyword evidence="2" id="KW-1003">Cell membrane</keyword>
<dbReference type="SUPFAM" id="SSF50331">
    <property type="entry name" value="MOP-like"/>
    <property type="match status" value="1"/>
</dbReference>
<accession>A0A212AE48</accession>
<evidence type="ECO:0000256" key="9">
    <source>
        <dbReference type="SAM" id="MobiDB-lite"/>
    </source>
</evidence>
<gene>
    <name evidence="11" type="ORF">CDV49_06085</name>
</gene>
<protein>
    <submittedName>
        <fullName evidence="11">Iron ABC transporter ATP-binding protein</fullName>
    </submittedName>
</protein>
<evidence type="ECO:0000256" key="7">
    <source>
        <dbReference type="ARBA" id="ARBA00023065"/>
    </source>
</evidence>
<keyword evidence="7" id="KW-0406">Ion transport</keyword>
<dbReference type="InterPro" id="IPR008995">
    <property type="entry name" value="Mo/tungstate-bd_C_term_dom"/>
</dbReference>
<evidence type="ECO:0000256" key="3">
    <source>
        <dbReference type="ARBA" id="ARBA00022496"/>
    </source>
</evidence>
<dbReference type="EMBL" id="NIPW01000008">
    <property type="protein sequence ID" value="OWJ79442.1"/>
    <property type="molecule type" value="Genomic_DNA"/>
</dbReference>
<dbReference type="InterPro" id="IPR003593">
    <property type="entry name" value="AAA+_ATPase"/>
</dbReference>
<evidence type="ECO:0000313" key="11">
    <source>
        <dbReference type="EMBL" id="OWJ79442.1"/>
    </source>
</evidence>
<keyword evidence="6" id="KW-0408">Iron</keyword>
<keyword evidence="1" id="KW-0813">Transport</keyword>
<dbReference type="GO" id="GO:0005524">
    <property type="term" value="F:ATP binding"/>
    <property type="evidence" value="ECO:0007669"/>
    <property type="project" value="UniProtKB-KW"/>
</dbReference>
<dbReference type="FunFam" id="3.40.50.300:FF:000425">
    <property type="entry name" value="Probable ABC transporter, ATP-binding subunit"/>
    <property type="match status" value="1"/>
</dbReference>
<evidence type="ECO:0000256" key="4">
    <source>
        <dbReference type="ARBA" id="ARBA00022741"/>
    </source>
</evidence>
<comment type="caution">
    <text evidence="11">The sequence shown here is derived from an EMBL/GenBank/DDBJ whole genome shotgun (WGS) entry which is preliminary data.</text>
</comment>
<sequence>MTEALLQLEGIEKRFGATTAVTDISLTVAAGEILALIGPSGCGKTTTLRMIAGFETPDAGRIMLSGRDVTTLPPERRKVGIVFQDYALFPHMTVAENILFGCRDPAALPRLLAMVGLSGLEHRFPDQLSGGQQQRVALARTLAFQPRLILLDEPFSNLDTDLRTAARQEIRRLLKASGCGIIIVTHDQDEALGFADRVAVLRHGRLLQCGPVHEVYERPADVFVARALGRTNLIPGLRDTAGHWAETAIGRIPVPDARAGEIVFSVRPQDILLSPVKGDQAGNGQVVASEYRGRFTICTVDCAGLLVEAESRTPFRDGANVHVGLRPDVTPAPVSPLPEQPGTGPAFPDPPL</sequence>
<name>A0A212AE48_9RHOB</name>
<reference evidence="11 12" key="1">
    <citation type="submission" date="2016-12" db="EMBL/GenBank/DDBJ databases">
        <title>Comparison of Traditional DNA-DNA Hybridization with In Silico Genomic Analysis.</title>
        <authorList>
            <person name="Nicholson A.C."/>
            <person name="Humrighouse B.W."/>
            <person name="Graziano J."/>
            <person name="Lasker B."/>
            <person name="Whitney A.M."/>
            <person name="Mcquiston J.R."/>
        </authorList>
    </citation>
    <scope>NUCLEOTIDE SEQUENCE [LARGE SCALE GENOMIC DNA]</scope>
    <source>
        <strain evidence="11 12">H2240</strain>
    </source>
</reference>
<keyword evidence="3" id="KW-0410">Iron transport</keyword>
<proteinExistence type="predicted"/>
<feature type="domain" description="ABC transporter" evidence="10">
    <location>
        <begin position="6"/>
        <end position="228"/>
    </location>
</feature>